<sequence length="190" mass="21587">MMMIEGHDSLTRPPRQLRIEDYNPDASAYLQSTKKPQEVQPPPSMASPSMASPYIHYPYIPQPYHIPQTSHSSPYSRQRFDIPSSDPIEELEDPTLFPRVGTWLKELDNGVRGSNGHHFAQYAAALDDNKFTRIFQLEDLMDDKLIALCPGMPAGTATLIIGYAKKDVGVIRKKEAQRLREVKMQPKCYI</sequence>
<dbReference type="OrthoDB" id="3267981at2759"/>
<dbReference type="InParanoid" id="A0A0C3C9W0"/>
<reference evidence="1 2" key="1">
    <citation type="submission" date="2014-04" db="EMBL/GenBank/DDBJ databases">
        <authorList>
            <consortium name="DOE Joint Genome Institute"/>
            <person name="Kuo A."/>
            <person name="Tarkka M."/>
            <person name="Buscot F."/>
            <person name="Kohler A."/>
            <person name="Nagy L.G."/>
            <person name="Floudas D."/>
            <person name="Copeland A."/>
            <person name="Barry K.W."/>
            <person name="Cichocki N."/>
            <person name="Veneault-Fourrey C."/>
            <person name="LaButti K."/>
            <person name="Lindquist E.A."/>
            <person name="Lipzen A."/>
            <person name="Lundell T."/>
            <person name="Morin E."/>
            <person name="Murat C."/>
            <person name="Sun H."/>
            <person name="Tunlid A."/>
            <person name="Henrissat B."/>
            <person name="Grigoriev I.V."/>
            <person name="Hibbett D.S."/>
            <person name="Martin F."/>
            <person name="Nordberg H.P."/>
            <person name="Cantor M.N."/>
            <person name="Hua S.X."/>
        </authorList>
    </citation>
    <scope>NUCLEOTIDE SEQUENCE [LARGE SCALE GENOMIC DNA]</scope>
    <source>
        <strain evidence="1 2">F 1598</strain>
    </source>
</reference>
<evidence type="ECO:0008006" key="3">
    <source>
        <dbReference type="Google" id="ProtNLM"/>
    </source>
</evidence>
<dbReference type="AlphaFoldDB" id="A0A0C3C9W0"/>
<organism evidence="1 2">
    <name type="scientific">Piloderma croceum (strain F 1598)</name>
    <dbReference type="NCBI Taxonomy" id="765440"/>
    <lineage>
        <taxon>Eukaryota</taxon>
        <taxon>Fungi</taxon>
        <taxon>Dikarya</taxon>
        <taxon>Basidiomycota</taxon>
        <taxon>Agaricomycotina</taxon>
        <taxon>Agaricomycetes</taxon>
        <taxon>Agaricomycetidae</taxon>
        <taxon>Atheliales</taxon>
        <taxon>Atheliaceae</taxon>
        <taxon>Piloderma</taxon>
    </lineage>
</organism>
<dbReference type="EMBL" id="KN832982">
    <property type="protein sequence ID" value="KIM86502.1"/>
    <property type="molecule type" value="Genomic_DNA"/>
</dbReference>
<accession>A0A0C3C9W0</accession>
<keyword evidence="2" id="KW-1185">Reference proteome</keyword>
<reference evidence="2" key="2">
    <citation type="submission" date="2015-01" db="EMBL/GenBank/DDBJ databases">
        <title>Evolutionary Origins and Diversification of the Mycorrhizal Mutualists.</title>
        <authorList>
            <consortium name="DOE Joint Genome Institute"/>
            <consortium name="Mycorrhizal Genomics Consortium"/>
            <person name="Kohler A."/>
            <person name="Kuo A."/>
            <person name="Nagy L.G."/>
            <person name="Floudas D."/>
            <person name="Copeland A."/>
            <person name="Barry K.W."/>
            <person name="Cichocki N."/>
            <person name="Veneault-Fourrey C."/>
            <person name="LaButti K."/>
            <person name="Lindquist E.A."/>
            <person name="Lipzen A."/>
            <person name="Lundell T."/>
            <person name="Morin E."/>
            <person name="Murat C."/>
            <person name="Riley R."/>
            <person name="Ohm R."/>
            <person name="Sun H."/>
            <person name="Tunlid A."/>
            <person name="Henrissat B."/>
            <person name="Grigoriev I.V."/>
            <person name="Hibbett D.S."/>
            <person name="Martin F."/>
        </authorList>
    </citation>
    <scope>NUCLEOTIDE SEQUENCE [LARGE SCALE GENOMIC DNA]</scope>
    <source>
        <strain evidence="2">F 1598</strain>
    </source>
</reference>
<dbReference type="Proteomes" id="UP000054166">
    <property type="component" value="Unassembled WGS sequence"/>
</dbReference>
<protein>
    <recommendedName>
        <fullName evidence="3">SAM domain-containing protein</fullName>
    </recommendedName>
</protein>
<gene>
    <name evidence="1" type="ORF">PILCRDRAFT_328073</name>
</gene>
<dbReference type="HOGENOM" id="CLU_1428483_0_0_1"/>
<name>A0A0C3C9W0_PILCF</name>
<evidence type="ECO:0000313" key="1">
    <source>
        <dbReference type="EMBL" id="KIM86502.1"/>
    </source>
</evidence>
<evidence type="ECO:0000313" key="2">
    <source>
        <dbReference type="Proteomes" id="UP000054166"/>
    </source>
</evidence>
<proteinExistence type="predicted"/>